<feature type="compositionally biased region" description="Low complexity" evidence="5">
    <location>
        <begin position="99"/>
        <end position="110"/>
    </location>
</feature>
<dbReference type="InterPro" id="IPR036870">
    <property type="entry name" value="Ribosomal_bS18_sf"/>
</dbReference>
<dbReference type="EMBL" id="JAVRRL010000017">
    <property type="protein sequence ID" value="KAK5114529.1"/>
    <property type="molecule type" value="Genomic_DNA"/>
</dbReference>
<feature type="region of interest" description="Disordered" evidence="5">
    <location>
        <begin position="99"/>
        <end position="119"/>
    </location>
</feature>
<protein>
    <recommendedName>
        <fullName evidence="4">Small ribosomal subunit protein bS18m</fullName>
    </recommendedName>
</protein>
<evidence type="ECO:0000256" key="1">
    <source>
        <dbReference type="ARBA" id="ARBA00005589"/>
    </source>
</evidence>
<comment type="similarity">
    <text evidence="1">Belongs to the bacterial ribosomal protein bS18 family.</text>
</comment>
<dbReference type="AlphaFoldDB" id="A0AAN7YHQ1"/>
<proteinExistence type="inferred from homology"/>
<feature type="compositionally biased region" description="Polar residues" evidence="5">
    <location>
        <begin position="53"/>
        <end position="69"/>
    </location>
</feature>
<dbReference type="GO" id="GO:0005763">
    <property type="term" value="C:mitochondrial small ribosomal subunit"/>
    <property type="evidence" value="ECO:0007669"/>
    <property type="project" value="TreeGrafter"/>
</dbReference>
<dbReference type="GO" id="GO:0070181">
    <property type="term" value="F:small ribosomal subunit rRNA binding"/>
    <property type="evidence" value="ECO:0007669"/>
    <property type="project" value="TreeGrafter"/>
</dbReference>
<organism evidence="6 7">
    <name type="scientific">Meristemomyces frigidus</name>
    <dbReference type="NCBI Taxonomy" id="1508187"/>
    <lineage>
        <taxon>Eukaryota</taxon>
        <taxon>Fungi</taxon>
        <taxon>Dikarya</taxon>
        <taxon>Ascomycota</taxon>
        <taxon>Pezizomycotina</taxon>
        <taxon>Dothideomycetes</taxon>
        <taxon>Dothideomycetidae</taxon>
        <taxon>Mycosphaerellales</taxon>
        <taxon>Teratosphaeriaceae</taxon>
        <taxon>Meristemomyces</taxon>
    </lineage>
</organism>
<feature type="region of interest" description="Disordered" evidence="5">
    <location>
        <begin position="47"/>
        <end position="86"/>
    </location>
</feature>
<evidence type="ECO:0000256" key="2">
    <source>
        <dbReference type="ARBA" id="ARBA00022980"/>
    </source>
</evidence>
<comment type="caution">
    <text evidence="6">The sequence shown here is derived from an EMBL/GenBank/DDBJ whole genome shotgun (WGS) entry which is preliminary data.</text>
</comment>
<dbReference type="Gene3D" id="4.10.640.10">
    <property type="entry name" value="Ribosomal protein S18"/>
    <property type="match status" value="1"/>
</dbReference>
<evidence type="ECO:0000256" key="4">
    <source>
        <dbReference type="ARBA" id="ARBA00035264"/>
    </source>
</evidence>
<dbReference type="Pfam" id="PF01084">
    <property type="entry name" value="Ribosomal_S18"/>
    <property type="match status" value="1"/>
</dbReference>
<feature type="compositionally biased region" description="Low complexity" evidence="5">
    <location>
        <begin position="70"/>
        <end position="83"/>
    </location>
</feature>
<sequence>MSFEQAFKRLTLQSKPLCQYCRRTFTSSQPAREQQPATAAFTELVEASRRENSTAQSQRINNRRASPSDTQPTSNPFFPTTNTKQRPDLHELGVNLIRQSQASSRAATTSDQKRAELDRTTARKDLEQQIPRRFRAGEVYAPHDLSGVEMSKWKKLRRKARVPSHGRDVLDQLGLDPRKEYKNFSMMAEYVSDMGRIKHRSETGLRPVNQRRVAKAVRRAIGSGVLMPSVYKHPELLKHAMTSRAGYRY</sequence>
<dbReference type="PANTHER" id="PTHR13479">
    <property type="entry name" value="30S RIBOSOMAL PROTEIN S18"/>
    <property type="match status" value="1"/>
</dbReference>
<dbReference type="Proteomes" id="UP001310890">
    <property type="component" value="Unassembled WGS sequence"/>
</dbReference>
<evidence type="ECO:0000256" key="3">
    <source>
        <dbReference type="ARBA" id="ARBA00023274"/>
    </source>
</evidence>
<gene>
    <name evidence="6" type="ORF">LTR62_002464</name>
</gene>
<keyword evidence="2" id="KW-0689">Ribosomal protein</keyword>
<name>A0AAN7YHQ1_9PEZI</name>
<reference evidence="6" key="1">
    <citation type="submission" date="2023-08" db="EMBL/GenBank/DDBJ databases">
        <title>Black Yeasts Isolated from many extreme environments.</title>
        <authorList>
            <person name="Coleine C."/>
            <person name="Stajich J.E."/>
            <person name="Selbmann L."/>
        </authorList>
    </citation>
    <scope>NUCLEOTIDE SEQUENCE</scope>
    <source>
        <strain evidence="6">CCFEE 5401</strain>
    </source>
</reference>
<dbReference type="InterPro" id="IPR001648">
    <property type="entry name" value="Ribosomal_bS18"/>
</dbReference>
<evidence type="ECO:0000313" key="6">
    <source>
        <dbReference type="EMBL" id="KAK5114529.1"/>
    </source>
</evidence>
<evidence type="ECO:0000313" key="7">
    <source>
        <dbReference type="Proteomes" id="UP001310890"/>
    </source>
</evidence>
<evidence type="ECO:0000256" key="5">
    <source>
        <dbReference type="SAM" id="MobiDB-lite"/>
    </source>
</evidence>
<dbReference type="PANTHER" id="PTHR13479:SF40">
    <property type="entry name" value="SMALL RIBOSOMAL SUBUNIT PROTEIN BS18M"/>
    <property type="match status" value="1"/>
</dbReference>
<dbReference type="GO" id="GO:0003735">
    <property type="term" value="F:structural constituent of ribosome"/>
    <property type="evidence" value="ECO:0007669"/>
    <property type="project" value="InterPro"/>
</dbReference>
<dbReference type="GO" id="GO:0032543">
    <property type="term" value="P:mitochondrial translation"/>
    <property type="evidence" value="ECO:0007669"/>
    <property type="project" value="TreeGrafter"/>
</dbReference>
<keyword evidence="3" id="KW-0687">Ribonucleoprotein</keyword>
<dbReference type="SUPFAM" id="SSF46911">
    <property type="entry name" value="Ribosomal protein S18"/>
    <property type="match status" value="1"/>
</dbReference>
<dbReference type="FunFam" id="4.10.640.10:FF:000013">
    <property type="entry name" value="37S ribosomal protein S18"/>
    <property type="match status" value="1"/>
</dbReference>
<accession>A0AAN7YHQ1</accession>